<comment type="caution">
    <text evidence="2">The sequence shown here is derived from an EMBL/GenBank/DDBJ whole genome shotgun (WGS) entry which is preliminary data.</text>
</comment>
<keyword evidence="3" id="KW-1185">Reference proteome</keyword>
<dbReference type="Proteomes" id="UP000315751">
    <property type="component" value="Unassembled WGS sequence"/>
</dbReference>
<proteinExistence type="predicted"/>
<dbReference type="GO" id="GO:0016020">
    <property type="term" value="C:membrane"/>
    <property type="evidence" value="ECO:0007669"/>
    <property type="project" value="TreeGrafter"/>
</dbReference>
<dbReference type="InterPro" id="IPR000639">
    <property type="entry name" value="Epox_hydrolase-like"/>
</dbReference>
<dbReference type="InterPro" id="IPR050266">
    <property type="entry name" value="AB_hydrolase_sf"/>
</dbReference>
<dbReference type="InterPro" id="IPR029058">
    <property type="entry name" value="AB_hydrolase_fold"/>
</dbReference>
<dbReference type="PANTHER" id="PTHR43798:SF33">
    <property type="entry name" value="HYDROLASE, PUTATIVE (AFU_ORTHOLOGUE AFUA_2G14860)-RELATED"/>
    <property type="match status" value="1"/>
</dbReference>
<reference evidence="2 3" key="1">
    <citation type="submission" date="2019-06" db="EMBL/GenBank/DDBJ databases">
        <title>Genomic Encyclopedia of Type Strains, Phase IV (KMG-V): Genome sequencing to study the core and pangenomes of soil and plant-associated prokaryotes.</title>
        <authorList>
            <person name="Whitman W."/>
        </authorList>
    </citation>
    <scope>NUCLEOTIDE SEQUENCE [LARGE SCALE GENOMIC DNA]</scope>
    <source>
        <strain evidence="2 3">BR 11622</strain>
    </source>
</reference>
<dbReference type="Gene3D" id="3.40.50.1820">
    <property type="entry name" value="alpha/beta hydrolase"/>
    <property type="match status" value="1"/>
</dbReference>
<dbReference type="PRINTS" id="PR00412">
    <property type="entry name" value="EPOXHYDRLASE"/>
</dbReference>
<accession>A0A560H2E4</accession>
<name>A0A560H2E4_9PROT</name>
<dbReference type="GO" id="GO:0003824">
    <property type="term" value="F:catalytic activity"/>
    <property type="evidence" value="ECO:0007669"/>
    <property type="project" value="InterPro"/>
</dbReference>
<organism evidence="2 3">
    <name type="scientific">Nitrospirillum amazonense</name>
    <dbReference type="NCBI Taxonomy" id="28077"/>
    <lineage>
        <taxon>Bacteria</taxon>
        <taxon>Pseudomonadati</taxon>
        <taxon>Pseudomonadota</taxon>
        <taxon>Alphaproteobacteria</taxon>
        <taxon>Rhodospirillales</taxon>
        <taxon>Azospirillaceae</taxon>
        <taxon>Nitrospirillum</taxon>
    </lineage>
</organism>
<dbReference type="Pfam" id="PF00561">
    <property type="entry name" value="Abhydrolase_1"/>
    <property type="match status" value="1"/>
</dbReference>
<dbReference type="AlphaFoldDB" id="A0A560H2E4"/>
<evidence type="ECO:0000313" key="2">
    <source>
        <dbReference type="EMBL" id="TWB40473.1"/>
    </source>
</evidence>
<dbReference type="SUPFAM" id="SSF53474">
    <property type="entry name" value="alpha/beta-Hydrolases"/>
    <property type="match status" value="1"/>
</dbReference>
<dbReference type="InterPro" id="IPR000073">
    <property type="entry name" value="AB_hydrolase_1"/>
</dbReference>
<dbReference type="EMBL" id="VITR01000009">
    <property type="protein sequence ID" value="TWB40473.1"/>
    <property type="molecule type" value="Genomic_DNA"/>
</dbReference>
<evidence type="ECO:0000313" key="3">
    <source>
        <dbReference type="Proteomes" id="UP000315751"/>
    </source>
</evidence>
<protein>
    <submittedName>
        <fullName evidence="2">Pimeloyl-ACP methyl ester carboxylesterase</fullName>
    </submittedName>
</protein>
<dbReference type="RefSeq" id="WP_211102085.1">
    <property type="nucleotide sequence ID" value="NZ_VITR01000009.1"/>
</dbReference>
<gene>
    <name evidence="2" type="ORF">FBZ90_10976</name>
</gene>
<sequence length="308" mass="34303">MPMTEPEMTEPEIDHVTTPLLDMAYIAGGPADGPPVLLLHGWPDDAHTWDKVAPALWAAGYKTVAPWWRGFGPTRFLSSQTTRSGQIAALAQDALDLANALDWQRFSVIGHDWGARVAYFLAAVAPDRLCRIAALSVGWEPGSLPTPALPQAQSYWYQWFLTTERGAETVCHDGKAFARHQWDNWGPAGWYEEVEFERTAAAFDNPDWAAITLHSYRVRWDEAKPDPRYAELERRQRATRTLAVPTLMIQGGDDRCTLPATTETAAGHFTGPYRREVLPGVGHFPQREAPEAINRLLLDFLGTETAAP</sequence>
<evidence type="ECO:0000259" key="1">
    <source>
        <dbReference type="Pfam" id="PF00561"/>
    </source>
</evidence>
<dbReference type="PANTHER" id="PTHR43798">
    <property type="entry name" value="MONOACYLGLYCEROL LIPASE"/>
    <property type="match status" value="1"/>
</dbReference>
<feature type="domain" description="AB hydrolase-1" evidence="1">
    <location>
        <begin position="34"/>
        <end position="289"/>
    </location>
</feature>